<feature type="region of interest" description="Disordered" evidence="1">
    <location>
        <begin position="573"/>
        <end position="593"/>
    </location>
</feature>
<sequence>MKPVNYILNVCLLCILWACADDVIGPGTHEAGEAGMEEVSLSLSVRPARVIGRLPDDGTASTRVLDEAKEKAVDNIWVFQYDSKGNLIALPRYYEPDDLDDVKIMLRPATSSKVYVLANLNDDKGFVSDSLATEERFSELMFSFGKDDLHDEDGTNMLMLGSATLDILPGHTNNFEISLVRMLAKITFRIVKNEEANALKITRAEVKNIPAGFRAVAPAAGTIYPQKLDSVVDYTIKSPAADVDYVWYMPENMQGSNKNTDPENKNRNAPANALHLQLYVSSEADGSNYIYTIYPGMNTVDNFDVKRNHNYNVKLSLTSIKTDNRVVAAPANCYVMKHNAFIMFDPYTRTETGGGWKYTDYVDKNNPDKALHDVDILWQTGDGTHFPIGDNSKKDRVFFDETEQKVCVRSGGINGNAVIAARNAKGVIIWSWHIWVNNEAPAQLSHAVKYTTYSWNSSGINTGKRVPGYSFMSCNLGAVSTNVGDIGTFGMYYQWGRKDPFPQTARTDGVTFYANAYPHVQHVYDNEAKLLNMSSTAGTGELFRAVKVTKATGNIEHSIQNPTEFMATVTPGLFQNGGESSGQPGPGNGSTHDPTYYINDGDWYWGHNDKLWGGVPFDEATVNYNNVVANNGATKKSLFDPCPAGWILPRSDAWMGFTSTGLNTSTYTQQNYSNHGSEYAHHGMTFYMQAWRSGPTSFFPLCGWRTGDGSCFVVNGCGGYYTSAASYHNASSIFHIHPELVNPYDYGYQYARRSCAYPVRCVREEMDE</sequence>
<dbReference type="RefSeq" id="WP_136010011.1">
    <property type="nucleotide sequence ID" value="NZ_SRYZ01000015.1"/>
</dbReference>
<feature type="chain" id="PRO_5020845146" evidence="2">
    <location>
        <begin position="21"/>
        <end position="768"/>
    </location>
</feature>
<evidence type="ECO:0000256" key="2">
    <source>
        <dbReference type="SAM" id="SignalP"/>
    </source>
</evidence>
<organism evidence="4 5">
    <name type="scientific">Bacteroides muris</name>
    <name type="common">ex Afrizal et al. 2022</name>
    <dbReference type="NCBI Taxonomy" id="2516960"/>
    <lineage>
        <taxon>Bacteria</taxon>
        <taxon>Pseudomonadati</taxon>
        <taxon>Bacteroidota</taxon>
        <taxon>Bacteroidia</taxon>
        <taxon>Bacteroidales</taxon>
        <taxon>Bacteroidaceae</taxon>
        <taxon>Bacteroides</taxon>
    </lineage>
</organism>
<dbReference type="Proteomes" id="UP000310532">
    <property type="component" value="Unassembled WGS sequence"/>
</dbReference>
<reference evidence="4 5" key="1">
    <citation type="submission" date="2019-04" db="EMBL/GenBank/DDBJ databases">
        <title>Microbes associate with the intestines of laboratory mice.</title>
        <authorList>
            <person name="Navarre W."/>
            <person name="Wong E."/>
            <person name="Huang K."/>
            <person name="Tropini C."/>
            <person name="Ng K."/>
            <person name="Yu B."/>
        </authorList>
    </citation>
    <scope>NUCLEOTIDE SEQUENCE [LARGE SCALE GENOMIC DNA]</scope>
    <source>
        <strain evidence="4 5">NM69_E16B</strain>
    </source>
</reference>
<feature type="signal peptide" evidence="2">
    <location>
        <begin position="1"/>
        <end position="20"/>
    </location>
</feature>
<dbReference type="Pfam" id="PF16249">
    <property type="entry name" value="DUF4906"/>
    <property type="match status" value="1"/>
</dbReference>
<feature type="domain" description="DUF4906" evidence="3">
    <location>
        <begin position="246"/>
        <end position="314"/>
    </location>
</feature>
<evidence type="ECO:0000256" key="1">
    <source>
        <dbReference type="SAM" id="MobiDB-lite"/>
    </source>
</evidence>
<feature type="compositionally biased region" description="Polar residues" evidence="1">
    <location>
        <begin position="577"/>
        <end position="593"/>
    </location>
</feature>
<comment type="caution">
    <text evidence="4">The sequence shown here is derived from an EMBL/GenBank/DDBJ whole genome shotgun (WGS) entry which is preliminary data.</text>
</comment>
<keyword evidence="5" id="KW-1185">Reference proteome</keyword>
<protein>
    <submittedName>
        <fullName evidence="4">DUF4906 domain-containing protein</fullName>
    </submittedName>
</protein>
<keyword evidence="2" id="KW-0732">Signal</keyword>
<dbReference type="Gene3D" id="2.60.40.2580">
    <property type="match status" value="1"/>
</dbReference>
<gene>
    <name evidence="4" type="ORF">E5355_08545</name>
</gene>
<proteinExistence type="predicted"/>
<evidence type="ECO:0000259" key="3">
    <source>
        <dbReference type="Pfam" id="PF16249"/>
    </source>
</evidence>
<dbReference type="InterPro" id="IPR032594">
    <property type="entry name" value="DUF4906"/>
</dbReference>
<name>A0A4S2AYY5_9BACE</name>
<evidence type="ECO:0000313" key="5">
    <source>
        <dbReference type="Proteomes" id="UP000310532"/>
    </source>
</evidence>
<dbReference type="EMBL" id="SRYZ01000015">
    <property type="protein sequence ID" value="TGY06583.1"/>
    <property type="molecule type" value="Genomic_DNA"/>
</dbReference>
<evidence type="ECO:0000313" key="4">
    <source>
        <dbReference type="EMBL" id="TGY06583.1"/>
    </source>
</evidence>
<dbReference type="AlphaFoldDB" id="A0A4S2AYY5"/>
<accession>A0A4S2AYY5</accession>